<comment type="caution">
    <text evidence="1">The sequence shown here is derived from an EMBL/GenBank/DDBJ whole genome shotgun (WGS) entry which is preliminary data.</text>
</comment>
<gene>
    <name evidence="1" type="ORF">Nepgr_026405</name>
</gene>
<proteinExistence type="predicted"/>
<reference evidence="1" key="1">
    <citation type="submission" date="2023-05" db="EMBL/GenBank/DDBJ databases">
        <title>Nepenthes gracilis genome sequencing.</title>
        <authorList>
            <person name="Fukushima K."/>
        </authorList>
    </citation>
    <scope>NUCLEOTIDE SEQUENCE</scope>
    <source>
        <strain evidence="1">SING2019-196</strain>
    </source>
</reference>
<keyword evidence="2" id="KW-1185">Reference proteome</keyword>
<evidence type="ECO:0000313" key="2">
    <source>
        <dbReference type="Proteomes" id="UP001279734"/>
    </source>
</evidence>
<organism evidence="1 2">
    <name type="scientific">Nepenthes gracilis</name>
    <name type="common">Slender pitcher plant</name>
    <dbReference type="NCBI Taxonomy" id="150966"/>
    <lineage>
        <taxon>Eukaryota</taxon>
        <taxon>Viridiplantae</taxon>
        <taxon>Streptophyta</taxon>
        <taxon>Embryophyta</taxon>
        <taxon>Tracheophyta</taxon>
        <taxon>Spermatophyta</taxon>
        <taxon>Magnoliopsida</taxon>
        <taxon>eudicotyledons</taxon>
        <taxon>Gunneridae</taxon>
        <taxon>Pentapetalae</taxon>
        <taxon>Caryophyllales</taxon>
        <taxon>Nepenthaceae</taxon>
        <taxon>Nepenthes</taxon>
    </lineage>
</organism>
<accession>A0AAD3T879</accession>
<dbReference type="AlphaFoldDB" id="A0AAD3T879"/>
<dbReference type="PANTHER" id="PTHR35111">
    <property type="entry name" value="F10A5.9-RELATED"/>
    <property type="match status" value="1"/>
</dbReference>
<evidence type="ECO:0008006" key="3">
    <source>
        <dbReference type="Google" id="ProtNLM"/>
    </source>
</evidence>
<dbReference type="PANTHER" id="PTHR35111:SF1">
    <property type="entry name" value="OS04G0115900 PROTEIN"/>
    <property type="match status" value="1"/>
</dbReference>
<dbReference type="Proteomes" id="UP001279734">
    <property type="component" value="Unassembled WGS sequence"/>
</dbReference>
<evidence type="ECO:0000313" key="1">
    <source>
        <dbReference type="EMBL" id="GMH24562.1"/>
    </source>
</evidence>
<protein>
    <recommendedName>
        <fullName evidence="3">Josephin-like protein</fullName>
    </recommendedName>
</protein>
<dbReference type="EMBL" id="BSYO01000028">
    <property type="protein sequence ID" value="GMH24562.1"/>
    <property type="molecule type" value="Genomic_DNA"/>
</dbReference>
<name>A0AAD3T879_NEPGR</name>
<sequence>MERQKEGRRFTKSHCLCIPLPIKINVAAATDSGKTSTPAAATAAPANRRLWAVSLPARFLKAVLRLITVTALSKATNRIRTAGRSPDNHRHARRSCNYHPDDLHRSEAMADCIEFIKKSAAFE</sequence>